<accession>A0A0V1DUR7</accession>
<proteinExistence type="predicted"/>
<sequence>LRTTNSHTVKVILLPPPASDFGSEDLDIEVIPENPEEGSTSIPCRDAPRWKNTAMFNFPPSKKRYRPMILENCPRFVDDCLTPASRSRMPFKAIKDGIKGHPRWPSGVAQSLAYDESLSN</sequence>
<dbReference type="Proteomes" id="UP000054632">
    <property type="component" value="Unassembled WGS sequence"/>
</dbReference>
<gene>
    <name evidence="1" type="ORF">T4A_9176</name>
    <name evidence="2" type="ORF">T4B_5386</name>
</gene>
<evidence type="ECO:0000313" key="1">
    <source>
        <dbReference type="EMBL" id="KRY65326.1"/>
    </source>
</evidence>
<feature type="non-terminal residue" evidence="1">
    <location>
        <position position="1"/>
    </location>
</feature>
<dbReference type="Proteomes" id="UP000054805">
    <property type="component" value="Unassembled WGS sequence"/>
</dbReference>
<comment type="caution">
    <text evidence="1">The sequence shown here is derived from an EMBL/GenBank/DDBJ whole genome shotgun (WGS) entry which is preliminary data.</text>
</comment>
<protein>
    <submittedName>
        <fullName evidence="1">Uncharacterized protein</fullName>
    </submittedName>
</protein>
<dbReference type="EMBL" id="JYDR01000216">
    <property type="protein sequence ID" value="KRY65326.1"/>
    <property type="molecule type" value="Genomic_DNA"/>
</dbReference>
<dbReference type="EMBL" id="JYDS01000313">
    <property type="protein sequence ID" value="KRZ15266.1"/>
    <property type="molecule type" value="Genomic_DNA"/>
</dbReference>
<evidence type="ECO:0000313" key="2">
    <source>
        <dbReference type="EMBL" id="KRZ15266.1"/>
    </source>
</evidence>
<keyword evidence="4" id="KW-1185">Reference proteome</keyword>
<organism evidence="1 3">
    <name type="scientific">Trichinella pseudospiralis</name>
    <name type="common">Parasitic roundworm</name>
    <dbReference type="NCBI Taxonomy" id="6337"/>
    <lineage>
        <taxon>Eukaryota</taxon>
        <taxon>Metazoa</taxon>
        <taxon>Ecdysozoa</taxon>
        <taxon>Nematoda</taxon>
        <taxon>Enoplea</taxon>
        <taxon>Dorylaimia</taxon>
        <taxon>Trichinellida</taxon>
        <taxon>Trichinellidae</taxon>
        <taxon>Trichinella</taxon>
    </lineage>
</organism>
<reference evidence="3 4" key="1">
    <citation type="submission" date="2015-01" db="EMBL/GenBank/DDBJ databases">
        <title>Evolution of Trichinella species and genotypes.</title>
        <authorList>
            <person name="Korhonen P.K."/>
            <person name="Edoardo P."/>
            <person name="Giuseppe L.R."/>
            <person name="Gasser R.B."/>
        </authorList>
    </citation>
    <scope>NUCLEOTIDE SEQUENCE [LARGE SCALE GENOMIC DNA]</scope>
    <source>
        <strain evidence="1">ISS13</strain>
        <strain evidence="2">ISS588</strain>
    </source>
</reference>
<evidence type="ECO:0000313" key="4">
    <source>
        <dbReference type="Proteomes" id="UP000054805"/>
    </source>
</evidence>
<name>A0A0V1DUR7_TRIPS</name>
<evidence type="ECO:0000313" key="3">
    <source>
        <dbReference type="Proteomes" id="UP000054632"/>
    </source>
</evidence>
<dbReference type="AlphaFoldDB" id="A0A0V1DUR7"/>
<feature type="non-terminal residue" evidence="1">
    <location>
        <position position="120"/>
    </location>
</feature>